<dbReference type="Proteomes" id="UP000276407">
    <property type="component" value="Chromosome 1"/>
</dbReference>
<dbReference type="Pfam" id="PF15071">
    <property type="entry name" value="TMEM220"/>
    <property type="match status" value="1"/>
</dbReference>
<evidence type="ECO:0000313" key="2">
    <source>
        <dbReference type="EMBL" id="AYV55455.1"/>
    </source>
</evidence>
<keyword evidence="1" id="KW-0472">Membrane</keyword>
<proteinExistence type="predicted"/>
<feature type="transmembrane region" description="Helical" evidence="1">
    <location>
        <begin position="57"/>
        <end position="75"/>
    </location>
</feature>
<evidence type="ECO:0000256" key="1">
    <source>
        <dbReference type="SAM" id="Phobius"/>
    </source>
</evidence>
<keyword evidence="1" id="KW-0812">Transmembrane</keyword>
<name>A0AAD0UPU8_9LEPT</name>
<gene>
    <name evidence="2" type="ORF">EFP84_07970</name>
</gene>
<feature type="transmembrane region" description="Helical" evidence="1">
    <location>
        <begin position="26"/>
        <end position="45"/>
    </location>
</feature>
<protein>
    <recommendedName>
        <fullName evidence="4">Transmembrane family 220, helix</fullName>
    </recommendedName>
</protein>
<organism evidence="2 3">
    <name type="scientific">Leptospira kmetyi</name>
    <dbReference type="NCBI Taxonomy" id="408139"/>
    <lineage>
        <taxon>Bacteria</taxon>
        <taxon>Pseudomonadati</taxon>
        <taxon>Spirochaetota</taxon>
        <taxon>Spirochaetia</taxon>
        <taxon>Leptospirales</taxon>
        <taxon>Leptospiraceae</taxon>
        <taxon>Leptospira</taxon>
    </lineage>
</organism>
<dbReference type="KEGG" id="lkm:EFP84_07970"/>
<keyword evidence="1" id="KW-1133">Transmembrane helix</keyword>
<dbReference type="AlphaFoldDB" id="A0AAD0UPU8"/>
<dbReference type="EMBL" id="CP033614">
    <property type="protein sequence ID" value="AYV55455.1"/>
    <property type="molecule type" value="Genomic_DNA"/>
</dbReference>
<accession>A0AAD0UPU8</accession>
<dbReference type="InterPro" id="IPR029377">
    <property type="entry name" value="TMEM220"/>
</dbReference>
<reference evidence="2 3" key="1">
    <citation type="submission" date="2018-11" db="EMBL/GenBank/DDBJ databases">
        <title>Complete genome sequence of Leptospira kmetyi isolate LS 001/16 from soil sample associated with a leptospirosis patient in Kelantan.</title>
        <authorList>
            <person name="Muhammad Yusoff F."/>
            <person name="Muhammad Yusoff S."/>
            <person name="Ahmad M.N."/>
            <person name="Yusof N.Y."/>
            <person name="Aziah I."/>
        </authorList>
    </citation>
    <scope>NUCLEOTIDE SEQUENCE [LARGE SCALE GENOMIC DNA]</scope>
    <source>
        <strain evidence="2 3">LS 001/16</strain>
    </source>
</reference>
<evidence type="ECO:0000313" key="3">
    <source>
        <dbReference type="Proteomes" id="UP000276407"/>
    </source>
</evidence>
<sequence length="116" mass="13334">MKIFSIVTILLWLLFAGLQYNDPDPWLWVPIYMSVVFLYAGCLIYPEKTKLWLRTSLILSALFSAGTVLAAMQIQNLSFDDEVTREMGGLILSAIWSRIPGYWIRKKETKRESSAI</sequence>
<evidence type="ECO:0008006" key="4">
    <source>
        <dbReference type="Google" id="ProtNLM"/>
    </source>
</evidence>